<sequence>MTDAPSTTNQAELPEAEPRRSSSAPPQLRAAISRALSRRKAELQSQSVADETVVVEIAPTIVVEPVPPMPLRQERYRVAASRALSRLRPSNDTPQVTNPTSNRGRDRTRTRLRPPTLPNQSLPKLPTEAPVEQPVRRELPAAVVAALQPESLPAPEIQRPPLWVAFVAGLGWTAMLLWVFFGGLSPQSGFGVRSLFGIATLALGLTTWLPMQWALRLPALTWRGTVGWAIIFWILAFVPAPTTTIAAGLPDLPIYLMFLSGVFLASNAMVLPLVYVWGIRRYHNRAQRFDVRRSHRQATEAGIFCSLCVLLAAMNIFEPVTVLLLIAILVLSEMVILSLQAK</sequence>
<feature type="region of interest" description="Disordered" evidence="1">
    <location>
        <begin position="1"/>
        <end position="28"/>
    </location>
</feature>
<feature type="transmembrane region" description="Helical" evidence="2">
    <location>
        <begin position="220"/>
        <end position="240"/>
    </location>
</feature>
<feature type="transmembrane region" description="Helical" evidence="2">
    <location>
        <begin position="162"/>
        <end position="184"/>
    </location>
</feature>
<feature type="compositionally biased region" description="Polar residues" evidence="1">
    <location>
        <begin position="90"/>
        <end position="102"/>
    </location>
</feature>
<dbReference type="EMBL" id="BAABRU010000002">
    <property type="protein sequence ID" value="GAA5526756.1"/>
    <property type="molecule type" value="Genomic_DNA"/>
</dbReference>
<feature type="transmembrane region" description="Helical" evidence="2">
    <location>
        <begin position="298"/>
        <end position="317"/>
    </location>
</feature>
<organism evidence="3 4">
    <name type="scientific">Herpetosiphon gulosus</name>
    <dbReference type="NCBI Taxonomy" id="1973496"/>
    <lineage>
        <taxon>Bacteria</taxon>
        <taxon>Bacillati</taxon>
        <taxon>Chloroflexota</taxon>
        <taxon>Chloroflexia</taxon>
        <taxon>Herpetosiphonales</taxon>
        <taxon>Herpetosiphonaceae</taxon>
        <taxon>Herpetosiphon</taxon>
    </lineage>
</organism>
<feature type="compositionally biased region" description="Polar residues" evidence="1">
    <location>
        <begin position="1"/>
        <end position="11"/>
    </location>
</feature>
<keyword evidence="2" id="KW-0812">Transmembrane</keyword>
<keyword evidence="2" id="KW-0472">Membrane</keyword>
<reference evidence="3 4" key="1">
    <citation type="submission" date="2024-02" db="EMBL/GenBank/DDBJ databases">
        <title>Herpetosiphon gulosus NBRC 112829.</title>
        <authorList>
            <person name="Ichikawa N."/>
            <person name="Katano-Makiyama Y."/>
            <person name="Hidaka K."/>
        </authorList>
    </citation>
    <scope>NUCLEOTIDE SEQUENCE [LARGE SCALE GENOMIC DNA]</scope>
    <source>
        <strain evidence="3 4">NBRC 112829</strain>
    </source>
</reference>
<feature type="region of interest" description="Disordered" evidence="1">
    <location>
        <begin position="82"/>
        <end position="131"/>
    </location>
</feature>
<feature type="transmembrane region" description="Helical" evidence="2">
    <location>
        <begin position="252"/>
        <end position="277"/>
    </location>
</feature>
<gene>
    <name evidence="3" type="ORF">Hgul01_00535</name>
</gene>
<evidence type="ECO:0000256" key="2">
    <source>
        <dbReference type="SAM" id="Phobius"/>
    </source>
</evidence>
<evidence type="ECO:0000313" key="4">
    <source>
        <dbReference type="Proteomes" id="UP001428290"/>
    </source>
</evidence>
<feature type="transmembrane region" description="Helical" evidence="2">
    <location>
        <begin position="190"/>
        <end position="208"/>
    </location>
</feature>
<feature type="transmembrane region" description="Helical" evidence="2">
    <location>
        <begin position="323"/>
        <end position="341"/>
    </location>
</feature>
<name>A0ABP9WU78_9CHLR</name>
<evidence type="ECO:0000313" key="3">
    <source>
        <dbReference type="EMBL" id="GAA5526756.1"/>
    </source>
</evidence>
<proteinExistence type="predicted"/>
<keyword evidence="4" id="KW-1185">Reference proteome</keyword>
<accession>A0ABP9WU78</accession>
<dbReference type="Proteomes" id="UP001428290">
    <property type="component" value="Unassembled WGS sequence"/>
</dbReference>
<protein>
    <submittedName>
        <fullName evidence="3">Uncharacterized protein</fullName>
    </submittedName>
</protein>
<keyword evidence="2" id="KW-1133">Transmembrane helix</keyword>
<comment type="caution">
    <text evidence="3">The sequence shown here is derived from an EMBL/GenBank/DDBJ whole genome shotgun (WGS) entry which is preliminary data.</text>
</comment>
<dbReference type="RefSeq" id="WP_345720398.1">
    <property type="nucleotide sequence ID" value="NZ_BAABRU010000002.1"/>
</dbReference>
<evidence type="ECO:0000256" key="1">
    <source>
        <dbReference type="SAM" id="MobiDB-lite"/>
    </source>
</evidence>